<protein>
    <recommendedName>
        <fullName evidence="4">Mitochondrial adapter protein MCP1 transmembrane domain-containing protein</fullName>
    </recommendedName>
</protein>
<dbReference type="SUPFAM" id="SSF81343">
    <property type="entry name" value="Fumarate reductase respiratory complex transmembrane subunits"/>
    <property type="match status" value="1"/>
</dbReference>
<dbReference type="Proteomes" id="UP001212997">
    <property type="component" value="Unassembled WGS sequence"/>
</dbReference>
<proteinExistence type="predicted"/>
<name>A0AAD5UXF8_9APHY</name>
<dbReference type="PANTHER" id="PTHR38409">
    <property type="entry name" value="MDM10-COMPLEMENTING PROTEIN 1"/>
    <property type="match status" value="1"/>
</dbReference>
<evidence type="ECO:0000256" key="1">
    <source>
        <dbReference type="SAM" id="Phobius"/>
    </source>
</evidence>
<keyword evidence="1" id="KW-1133">Transmembrane helix</keyword>
<sequence>MTGYSLFFFLRVHYHIHRVFPKDPLPPIDALGPGELDYEFVKYGLQHWPWRSLILYGGLTLFTAWHVAEGLQIIYNTWFRGKGKTRGVDTELQAVVEKPKLKLTRKARLLGATLVTVPTFVGLWVIASEPVMAFSSFASRYHAIFTKNPVYRI</sequence>
<keyword evidence="1" id="KW-0812">Transmembrane</keyword>
<keyword evidence="1" id="KW-0472">Membrane</keyword>
<dbReference type="AlphaFoldDB" id="A0AAD5UXF8"/>
<dbReference type="GO" id="GO:0055088">
    <property type="term" value="P:lipid homeostasis"/>
    <property type="evidence" value="ECO:0007669"/>
    <property type="project" value="InterPro"/>
</dbReference>
<reference evidence="2" key="1">
    <citation type="submission" date="2022-07" db="EMBL/GenBank/DDBJ databases">
        <title>Genome Sequence of Physisporinus lineatus.</title>
        <authorList>
            <person name="Buettner E."/>
        </authorList>
    </citation>
    <scope>NUCLEOTIDE SEQUENCE</scope>
    <source>
        <strain evidence="2">VT162</strain>
    </source>
</reference>
<organism evidence="2 3">
    <name type="scientific">Meripilus lineatus</name>
    <dbReference type="NCBI Taxonomy" id="2056292"/>
    <lineage>
        <taxon>Eukaryota</taxon>
        <taxon>Fungi</taxon>
        <taxon>Dikarya</taxon>
        <taxon>Basidiomycota</taxon>
        <taxon>Agaricomycotina</taxon>
        <taxon>Agaricomycetes</taxon>
        <taxon>Polyporales</taxon>
        <taxon>Meripilaceae</taxon>
        <taxon>Meripilus</taxon>
    </lineage>
</organism>
<gene>
    <name evidence="2" type="ORF">NLI96_g8395</name>
</gene>
<dbReference type="EMBL" id="JANAWD010000378">
    <property type="protein sequence ID" value="KAJ3480395.1"/>
    <property type="molecule type" value="Genomic_DNA"/>
</dbReference>
<dbReference type="GO" id="GO:0016020">
    <property type="term" value="C:membrane"/>
    <property type="evidence" value="ECO:0007669"/>
    <property type="project" value="InterPro"/>
</dbReference>
<evidence type="ECO:0008006" key="4">
    <source>
        <dbReference type="Google" id="ProtNLM"/>
    </source>
</evidence>
<dbReference type="InterPro" id="IPR034804">
    <property type="entry name" value="SQR/QFR_C/D"/>
</dbReference>
<dbReference type="PANTHER" id="PTHR38409:SF1">
    <property type="entry name" value="MITOCHONDRIAL ADAPTER PROTEIN MCP1"/>
    <property type="match status" value="1"/>
</dbReference>
<evidence type="ECO:0000313" key="3">
    <source>
        <dbReference type="Proteomes" id="UP001212997"/>
    </source>
</evidence>
<feature type="transmembrane region" description="Helical" evidence="1">
    <location>
        <begin position="107"/>
        <end position="127"/>
    </location>
</feature>
<comment type="caution">
    <text evidence="2">The sequence shown here is derived from an EMBL/GenBank/DDBJ whole genome shotgun (WGS) entry which is preliminary data.</text>
</comment>
<keyword evidence="3" id="KW-1185">Reference proteome</keyword>
<evidence type="ECO:0000313" key="2">
    <source>
        <dbReference type="EMBL" id="KAJ3480395.1"/>
    </source>
</evidence>
<accession>A0AAD5UXF8</accession>
<dbReference type="InterPro" id="IPR039960">
    <property type="entry name" value="MCP1"/>
</dbReference>
<feature type="transmembrane region" description="Helical" evidence="1">
    <location>
        <begin position="53"/>
        <end position="75"/>
    </location>
</feature>